<evidence type="ECO:0000256" key="6">
    <source>
        <dbReference type="ARBA" id="ARBA00023212"/>
    </source>
</evidence>
<proteinExistence type="inferred from homology"/>
<evidence type="ECO:0000256" key="1">
    <source>
        <dbReference type="ARBA" id="ARBA00003060"/>
    </source>
</evidence>
<dbReference type="GO" id="GO:0031021">
    <property type="term" value="C:interphase microtubule organizing center"/>
    <property type="evidence" value="ECO:0000318"/>
    <property type="project" value="GO_Central"/>
</dbReference>
<keyword evidence="5" id="KW-0963">Cytoplasm</keyword>
<evidence type="ECO:0000256" key="3">
    <source>
        <dbReference type="ARBA" id="ARBA00011015"/>
    </source>
</evidence>
<dbReference type="STRING" id="684364.F4NU09"/>
<dbReference type="InterPro" id="IPR022214">
    <property type="entry name" value="MZT1"/>
</dbReference>
<evidence type="ECO:0000256" key="2">
    <source>
        <dbReference type="ARBA" id="ARBA00004267"/>
    </source>
</evidence>
<accession>F4NU09</accession>
<dbReference type="GeneID" id="18244157"/>
<evidence type="ECO:0000313" key="8">
    <source>
        <dbReference type="EMBL" id="EGF83147.1"/>
    </source>
</evidence>
<dbReference type="Proteomes" id="UP000007241">
    <property type="component" value="Unassembled WGS sequence"/>
</dbReference>
<dbReference type="GO" id="GO:0000931">
    <property type="term" value="C:gamma-tubulin ring complex"/>
    <property type="evidence" value="ECO:0007669"/>
    <property type="project" value="InterPro"/>
</dbReference>
<dbReference type="GO" id="GO:0051415">
    <property type="term" value="P:microtubule nucleation by interphase microtubule organizing center"/>
    <property type="evidence" value="ECO:0000318"/>
    <property type="project" value="GO_Central"/>
</dbReference>
<gene>
    <name evidence="8" type="ORF">BATDEDRAFT_9117</name>
</gene>
<protein>
    <recommendedName>
        <fullName evidence="4">Mitotic-spindle organizing protein 1</fullName>
    </recommendedName>
    <alternativeName>
        <fullName evidence="7">Mitotic-spindle organizing protein associated with a ring of gamma-tubulin 1</fullName>
    </alternativeName>
</protein>
<dbReference type="OrthoDB" id="48571at2759"/>
<organism evidence="8 9">
    <name type="scientific">Batrachochytrium dendrobatidis (strain JAM81 / FGSC 10211)</name>
    <name type="common">Frog chytrid fungus</name>
    <dbReference type="NCBI Taxonomy" id="684364"/>
    <lineage>
        <taxon>Eukaryota</taxon>
        <taxon>Fungi</taxon>
        <taxon>Fungi incertae sedis</taxon>
        <taxon>Chytridiomycota</taxon>
        <taxon>Chytridiomycota incertae sedis</taxon>
        <taxon>Chytridiomycetes</taxon>
        <taxon>Rhizophydiales</taxon>
        <taxon>Rhizophydiales incertae sedis</taxon>
        <taxon>Batrachochytrium</taxon>
    </lineage>
</organism>
<evidence type="ECO:0000313" key="9">
    <source>
        <dbReference type="Proteomes" id="UP000007241"/>
    </source>
</evidence>
<dbReference type="EMBL" id="GL882879">
    <property type="protein sequence ID" value="EGF83147.1"/>
    <property type="molecule type" value="Genomic_DNA"/>
</dbReference>
<dbReference type="GO" id="GO:0033566">
    <property type="term" value="P:gamma-tubulin complex localization"/>
    <property type="evidence" value="ECO:0007669"/>
    <property type="project" value="InterPro"/>
</dbReference>
<sequence>MQLGQTRETMDLLYEISMLLNTGLDRETLAHCVALCEGGVNPDALAAVIKELKRESRILRSEQTQQQQ</sequence>
<keyword evidence="9" id="KW-1185">Reference proteome</keyword>
<dbReference type="GO" id="GO:0090307">
    <property type="term" value="P:mitotic spindle assembly"/>
    <property type="evidence" value="ECO:0000318"/>
    <property type="project" value="GO_Central"/>
</dbReference>
<comment type="subcellular location">
    <subcellularLocation>
        <location evidence="2">Cytoplasm</location>
        <location evidence="2">Cytoskeleton</location>
        <location evidence="2">Microtubule organizing center</location>
    </subcellularLocation>
</comment>
<dbReference type="GO" id="GO:0000930">
    <property type="term" value="C:gamma-tubulin complex"/>
    <property type="evidence" value="ECO:0000318"/>
    <property type="project" value="GO_Central"/>
</dbReference>
<dbReference type="FunCoup" id="F4NU09">
    <property type="interactions" value="116"/>
</dbReference>
<evidence type="ECO:0000256" key="7">
    <source>
        <dbReference type="ARBA" id="ARBA00029810"/>
    </source>
</evidence>
<keyword evidence="6" id="KW-0206">Cytoskeleton</keyword>
<dbReference type="PANTHER" id="PTHR28520">
    <property type="entry name" value="MITOTIC-SPINDLE ORGANIZING PROTEIN 1"/>
    <property type="match status" value="1"/>
</dbReference>
<dbReference type="OMA" id="LSICVGM"/>
<dbReference type="GO" id="GO:0005819">
    <property type="term" value="C:spindle"/>
    <property type="evidence" value="ECO:0000318"/>
    <property type="project" value="GO_Central"/>
</dbReference>
<comment type="function">
    <text evidence="1">Required for gamma-tubulin complex recruitment to the microtubule organizing center (MTOC).</text>
</comment>
<name>F4NU09_BATDJ</name>
<dbReference type="GO" id="GO:0044732">
    <property type="term" value="C:mitotic spindle pole body"/>
    <property type="evidence" value="ECO:0000318"/>
    <property type="project" value="GO_Central"/>
</dbReference>
<dbReference type="HOGENOM" id="CLU_160285_0_1_1"/>
<evidence type="ECO:0000256" key="4">
    <source>
        <dbReference type="ARBA" id="ARBA00016992"/>
    </source>
</evidence>
<dbReference type="AlphaFoldDB" id="F4NU09"/>
<dbReference type="RefSeq" id="XP_006675080.1">
    <property type="nucleotide sequence ID" value="XM_006675017.1"/>
</dbReference>
<dbReference type="InParanoid" id="F4NU09"/>
<dbReference type="Pfam" id="PF12554">
    <property type="entry name" value="MOZART1"/>
    <property type="match status" value="1"/>
</dbReference>
<reference evidence="8 9" key="1">
    <citation type="submission" date="2009-12" db="EMBL/GenBank/DDBJ databases">
        <title>The draft genome of Batrachochytrium dendrobatidis.</title>
        <authorList>
            <consortium name="US DOE Joint Genome Institute (JGI-PGF)"/>
            <person name="Kuo A."/>
            <person name="Salamov A."/>
            <person name="Schmutz J."/>
            <person name="Lucas S."/>
            <person name="Pitluck S."/>
            <person name="Rosenblum E."/>
            <person name="Stajich J."/>
            <person name="Eisen M."/>
            <person name="Grigoriev I.V."/>
        </authorList>
    </citation>
    <scope>NUCLEOTIDE SEQUENCE [LARGE SCALE GENOMIC DNA]</scope>
    <source>
        <strain evidence="9">JAM81 / FGSC 10211</strain>
    </source>
</reference>
<comment type="similarity">
    <text evidence="3">Belongs to the MOZART1 family.</text>
</comment>
<evidence type="ECO:0000256" key="5">
    <source>
        <dbReference type="ARBA" id="ARBA00022490"/>
    </source>
</evidence>
<dbReference type="PANTHER" id="PTHR28520:SF2">
    <property type="entry name" value="MITOTIC-SPINDLE ORGANIZING PROTEIN 1"/>
    <property type="match status" value="1"/>
</dbReference>